<evidence type="ECO:0000256" key="7">
    <source>
        <dbReference type="ARBA" id="ARBA00048117"/>
    </source>
</evidence>
<dbReference type="GO" id="GO:0002949">
    <property type="term" value="P:tRNA threonylcarbamoyladenosine modification"/>
    <property type="evidence" value="ECO:0007669"/>
    <property type="project" value="InterPro"/>
</dbReference>
<dbReference type="PANTHER" id="PTHR11735:SF11">
    <property type="entry name" value="TRNA THREONYLCARBAMOYLADENOSINE BIOSYNTHESIS PROTEIN TSAB"/>
    <property type="match status" value="1"/>
</dbReference>
<evidence type="ECO:0000256" key="8">
    <source>
        <dbReference type="SAM" id="MobiDB-lite"/>
    </source>
</evidence>
<dbReference type="Gene3D" id="3.30.420.40">
    <property type="match status" value="2"/>
</dbReference>
<evidence type="ECO:0000256" key="6">
    <source>
        <dbReference type="ARBA" id="ARBA00023315"/>
    </source>
</evidence>
<keyword evidence="2 10" id="KW-0808">Transferase</keyword>
<dbReference type="Pfam" id="PF00814">
    <property type="entry name" value="TsaD"/>
    <property type="match status" value="1"/>
</dbReference>
<dbReference type="SUPFAM" id="SSF53067">
    <property type="entry name" value="Actin-like ATPase domain"/>
    <property type="match status" value="2"/>
</dbReference>
<evidence type="ECO:0000256" key="1">
    <source>
        <dbReference type="ARBA" id="ARBA00012156"/>
    </source>
</evidence>
<dbReference type="GO" id="GO:0061711">
    <property type="term" value="F:tRNA N(6)-L-threonylcarbamoyladenine synthase activity"/>
    <property type="evidence" value="ECO:0007669"/>
    <property type="project" value="UniProtKB-EC"/>
</dbReference>
<dbReference type="InterPro" id="IPR022496">
    <property type="entry name" value="T6A_TsaB"/>
</dbReference>
<dbReference type="RefSeq" id="WP_163462841.1">
    <property type="nucleotide sequence ID" value="NZ_JAAAMG010000006.1"/>
</dbReference>
<dbReference type="InterPro" id="IPR017861">
    <property type="entry name" value="KAE1/TsaD"/>
</dbReference>
<evidence type="ECO:0000256" key="3">
    <source>
        <dbReference type="ARBA" id="ARBA00022694"/>
    </source>
</evidence>
<feature type="domain" description="Gcp-like" evidence="9">
    <location>
        <begin position="39"/>
        <end position="165"/>
    </location>
</feature>
<protein>
    <recommendedName>
        <fullName evidence="1">N(6)-L-threonylcarbamoyladenine synthase</fullName>
        <ecNumber evidence="1">2.3.1.234</ecNumber>
    </recommendedName>
</protein>
<organism evidence="10 11">
    <name type="scientific">Jiella pacifica</name>
    <dbReference type="NCBI Taxonomy" id="2696469"/>
    <lineage>
        <taxon>Bacteria</taxon>
        <taxon>Pseudomonadati</taxon>
        <taxon>Pseudomonadota</taxon>
        <taxon>Alphaproteobacteria</taxon>
        <taxon>Hyphomicrobiales</taxon>
        <taxon>Aurantimonadaceae</taxon>
        <taxon>Jiella</taxon>
    </lineage>
</organism>
<keyword evidence="3" id="KW-0819">tRNA processing</keyword>
<keyword evidence="4" id="KW-0479">Metal-binding</keyword>
<reference evidence="10 11" key="1">
    <citation type="submission" date="2020-01" db="EMBL/GenBank/DDBJ databases">
        <title>Jiella pacifica sp. nov.</title>
        <authorList>
            <person name="Xue Z."/>
            <person name="Zhu S."/>
            <person name="Chen J."/>
            <person name="Yang J."/>
        </authorList>
    </citation>
    <scope>NUCLEOTIDE SEQUENCE [LARGE SCALE GENOMIC DNA]</scope>
    <source>
        <strain evidence="10 11">40Bstr34</strain>
    </source>
</reference>
<dbReference type="AlphaFoldDB" id="A0A6N9T0F1"/>
<dbReference type="InterPro" id="IPR043129">
    <property type="entry name" value="ATPase_NBD"/>
</dbReference>
<gene>
    <name evidence="10" type="primary">tsaB</name>
    <name evidence="10" type="ORF">GTK09_09085</name>
</gene>
<evidence type="ECO:0000313" key="11">
    <source>
        <dbReference type="Proteomes" id="UP000469011"/>
    </source>
</evidence>
<keyword evidence="5" id="KW-0408">Iron</keyword>
<dbReference type="GO" id="GO:0046872">
    <property type="term" value="F:metal ion binding"/>
    <property type="evidence" value="ECO:0007669"/>
    <property type="project" value="UniProtKB-KW"/>
</dbReference>
<comment type="catalytic activity">
    <reaction evidence="7">
        <text>L-threonylcarbamoyladenylate + adenosine(37) in tRNA = N(6)-L-threonylcarbamoyladenosine(37) in tRNA + AMP + H(+)</text>
        <dbReference type="Rhea" id="RHEA:37059"/>
        <dbReference type="Rhea" id="RHEA-COMP:10162"/>
        <dbReference type="Rhea" id="RHEA-COMP:10163"/>
        <dbReference type="ChEBI" id="CHEBI:15378"/>
        <dbReference type="ChEBI" id="CHEBI:73682"/>
        <dbReference type="ChEBI" id="CHEBI:74411"/>
        <dbReference type="ChEBI" id="CHEBI:74418"/>
        <dbReference type="ChEBI" id="CHEBI:456215"/>
        <dbReference type="EC" id="2.3.1.234"/>
    </reaction>
</comment>
<name>A0A6N9T0F1_9HYPH</name>
<comment type="caution">
    <text evidence="10">The sequence shown here is derived from an EMBL/GenBank/DDBJ whole genome shotgun (WGS) entry which is preliminary data.</text>
</comment>
<dbReference type="InterPro" id="IPR000905">
    <property type="entry name" value="Gcp-like_dom"/>
</dbReference>
<dbReference type="PRINTS" id="PR00789">
    <property type="entry name" value="OSIALOPTASE"/>
</dbReference>
<evidence type="ECO:0000313" key="10">
    <source>
        <dbReference type="EMBL" id="NDW04581.1"/>
    </source>
</evidence>
<keyword evidence="11" id="KW-1185">Reference proteome</keyword>
<evidence type="ECO:0000259" key="9">
    <source>
        <dbReference type="Pfam" id="PF00814"/>
    </source>
</evidence>
<dbReference type="EC" id="2.3.1.234" evidence="1"/>
<dbReference type="NCBIfam" id="TIGR03725">
    <property type="entry name" value="T6A_YeaZ"/>
    <property type="match status" value="1"/>
</dbReference>
<feature type="region of interest" description="Disordered" evidence="8">
    <location>
        <begin position="217"/>
        <end position="251"/>
    </location>
</feature>
<sequence>MPPLILALDTAFARCTAAVFDPSGEGRLLAAAEPDIGTGHAERLTSVIDEVFTEAGATYGDLSRIVVTIGPGSFTGIRVGVAAARGLALALDIPAIGISTLEAIAKGALASKDTGANASPILAVIDARRGEIYASLFSAGGRLIAGSAALQPSRLEAFLAGPAEALHAAGGEAGGPLLRLVGSGAAIAQAHLPGIETIIAGETDRIDPEILARLGARAPAGEPPRPLYLRSADAKPSSAPSLRHAPMESIP</sequence>
<accession>A0A6N9T0F1</accession>
<evidence type="ECO:0000256" key="5">
    <source>
        <dbReference type="ARBA" id="ARBA00023004"/>
    </source>
</evidence>
<keyword evidence="6" id="KW-0012">Acyltransferase</keyword>
<evidence type="ECO:0000256" key="2">
    <source>
        <dbReference type="ARBA" id="ARBA00022679"/>
    </source>
</evidence>
<proteinExistence type="predicted"/>
<dbReference type="PANTHER" id="PTHR11735">
    <property type="entry name" value="TRNA N6-ADENOSINE THREONYLCARBAMOYLTRANSFERASE"/>
    <property type="match status" value="1"/>
</dbReference>
<dbReference type="EMBL" id="JAAAMG010000006">
    <property type="protein sequence ID" value="NDW04581.1"/>
    <property type="molecule type" value="Genomic_DNA"/>
</dbReference>
<dbReference type="Proteomes" id="UP000469011">
    <property type="component" value="Unassembled WGS sequence"/>
</dbReference>
<evidence type="ECO:0000256" key="4">
    <source>
        <dbReference type="ARBA" id="ARBA00022723"/>
    </source>
</evidence>
<dbReference type="GO" id="GO:0005829">
    <property type="term" value="C:cytosol"/>
    <property type="evidence" value="ECO:0007669"/>
    <property type="project" value="TreeGrafter"/>
</dbReference>